<protein>
    <submittedName>
        <fullName evidence="2">Uncharacterized protein</fullName>
    </submittedName>
</protein>
<feature type="transmembrane region" description="Helical" evidence="1">
    <location>
        <begin position="57"/>
        <end position="77"/>
    </location>
</feature>
<reference evidence="2" key="1">
    <citation type="submission" date="2023-06" db="EMBL/GenBank/DDBJ databases">
        <authorList>
            <consortium name="Lawrence Berkeley National Laboratory"/>
            <person name="Ahrendt S."/>
            <person name="Sahu N."/>
            <person name="Indic B."/>
            <person name="Wong-Bajracharya J."/>
            <person name="Merenyi Z."/>
            <person name="Ke H.-M."/>
            <person name="Monk M."/>
            <person name="Kocsube S."/>
            <person name="Drula E."/>
            <person name="Lipzen A."/>
            <person name="Balint B."/>
            <person name="Henrissat B."/>
            <person name="Andreopoulos B."/>
            <person name="Martin F.M."/>
            <person name="Harder C.B."/>
            <person name="Rigling D."/>
            <person name="Ford K.L."/>
            <person name="Foster G.D."/>
            <person name="Pangilinan J."/>
            <person name="Papanicolaou A."/>
            <person name="Barry K."/>
            <person name="LaButti K."/>
            <person name="Viragh M."/>
            <person name="Koriabine M."/>
            <person name="Yan M."/>
            <person name="Riley R."/>
            <person name="Champramary S."/>
            <person name="Plett K.L."/>
            <person name="Tsai I.J."/>
            <person name="Slot J."/>
            <person name="Sipos G."/>
            <person name="Plett J."/>
            <person name="Nagy L.G."/>
            <person name="Grigoriev I.V."/>
        </authorList>
    </citation>
    <scope>NUCLEOTIDE SEQUENCE</scope>
    <source>
        <strain evidence="2">FPL87.14</strain>
    </source>
</reference>
<comment type="caution">
    <text evidence="2">The sequence shown here is derived from an EMBL/GenBank/DDBJ whole genome shotgun (WGS) entry which is preliminary data.</text>
</comment>
<evidence type="ECO:0000313" key="3">
    <source>
        <dbReference type="Proteomes" id="UP001175226"/>
    </source>
</evidence>
<keyword evidence="3" id="KW-1185">Reference proteome</keyword>
<feature type="transmembrane region" description="Helical" evidence="1">
    <location>
        <begin position="97"/>
        <end position="116"/>
    </location>
</feature>
<sequence>MRFFIIRNSNGENMGTPRLLYIQEKLILFFRTLYEYGFALALDLVRGQTRPRFERFVPLFVTFMHTILDCNICIWLDTGGVCTFLDFGILYAYLYRIVYYSVCTTVLMPVSCHRFVGVDTYIKVFRDQREQLFMATSGIGGDN</sequence>
<evidence type="ECO:0000256" key="1">
    <source>
        <dbReference type="SAM" id="Phobius"/>
    </source>
</evidence>
<accession>A0AA39MSM7</accession>
<keyword evidence="1" id="KW-1133">Transmembrane helix</keyword>
<keyword evidence="1" id="KW-0472">Membrane</keyword>
<gene>
    <name evidence="2" type="ORF">EV421DRAFT_1800570</name>
</gene>
<keyword evidence="1" id="KW-0812">Transmembrane</keyword>
<dbReference type="Proteomes" id="UP001175226">
    <property type="component" value="Unassembled WGS sequence"/>
</dbReference>
<dbReference type="AlphaFoldDB" id="A0AA39MSM7"/>
<dbReference type="EMBL" id="JAUEPT010000019">
    <property type="protein sequence ID" value="KAK0444335.1"/>
    <property type="molecule type" value="Genomic_DNA"/>
</dbReference>
<name>A0AA39MSM7_9AGAR</name>
<evidence type="ECO:0000313" key="2">
    <source>
        <dbReference type="EMBL" id="KAK0444335.1"/>
    </source>
</evidence>
<proteinExistence type="predicted"/>
<organism evidence="2 3">
    <name type="scientific">Armillaria borealis</name>
    <dbReference type="NCBI Taxonomy" id="47425"/>
    <lineage>
        <taxon>Eukaryota</taxon>
        <taxon>Fungi</taxon>
        <taxon>Dikarya</taxon>
        <taxon>Basidiomycota</taxon>
        <taxon>Agaricomycotina</taxon>
        <taxon>Agaricomycetes</taxon>
        <taxon>Agaricomycetidae</taxon>
        <taxon>Agaricales</taxon>
        <taxon>Marasmiineae</taxon>
        <taxon>Physalacriaceae</taxon>
        <taxon>Armillaria</taxon>
    </lineage>
</organism>